<keyword evidence="3" id="KW-0812">Transmembrane</keyword>
<dbReference type="PROSITE" id="PS00122">
    <property type="entry name" value="CARBOXYLESTERASE_B_1"/>
    <property type="match status" value="1"/>
</dbReference>
<dbReference type="InterPro" id="IPR050300">
    <property type="entry name" value="GDXG_lipolytic_enzyme"/>
</dbReference>
<dbReference type="PANTHER" id="PTHR48081">
    <property type="entry name" value="AB HYDROLASE SUPERFAMILY PROTEIN C4A8.06C"/>
    <property type="match status" value="1"/>
</dbReference>
<feature type="compositionally biased region" description="Polar residues" evidence="2">
    <location>
        <begin position="29"/>
        <end position="43"/>
    </location>
</feature>
<dbReference type="Proteomes" id="UP000827284">
    <property type="component" value="Unassembled WGS sequence"/>
</dbReference>
<dbReference type="SUPFAM" id="SSF53474">
    <property type="entry name" value="alpha/beta-Hydrolases"/>
    <property type="match status" value="1"/>
</dbReference>
<comment type="caution">
    <text evidence="5">The sequence shown here is derived from an EMBL/GenBank/DDBJ whole genome shotgun (WGS) entry which is preliminary data.</text>
</comment>
<evidence type="ECO:0000256" key="3">
    <source>
        <dbReference type="SAM" id="Phobius"/>
    </source>
</evidence>
<feature type="transmembrane region" description="Helical" evidence="3">
    <location>
        <begin position="115"/>
        <end position="132"/>
    </location>
</feature>
<sequence length="517" mass="57553">MPASHKSSFAFDSSTSITYARTHPGPRYQSISTKTGNSIQTASAPRPRPLTPTIHSASVHAKNPSPATVLPGKRGKATRLLLASFILFPPVAIFFLAMFPVILLISVVFTYSVAWLLYYSMAGPITFSALPLDPRRVWKLNKVVFSVIISNLRLIPIGLSLIRYRYLTMRGSSGLMVDVVYNPKRPHVKLDLYIPDNSTVDCQQPLDAKAHRPVIVFIYGGAWSSGSKWLYTLVGARLRSMGYIVVMPDYAIYPQGFVTDMEQDVKAAVQWTHSHCQEFGGDPQRIYLMGHSAGAHLCALTVLNDGIQRIPVSLFGSSSSTISSSPILSTLVNENITEGRDDVLPRVRGMILCSGVYDIGEHFKHESARGVEEISAMARVMGNSQSTFRAHSPTNVLQELLQVSTRIDKNYPTESQTRHQHLLRHFKSILPMETLVIHGDKDMTVPVRSSLEFFMELKTLQLGSGARMRVIRGMAHESPVVDLMSSFGREATFQLQLMEELSQFIDGGEKTYIRHRN</sequence>
<proteinExistence type="predicted"/>
<dbReference type="PANTHER" id="PTHR48081:SF33">
    <property type="entry name" value="KYNURENINE FORMAMIDASE"/>
    <property type="match status" value="1"/>
</dbReference>
<evidence type="ECO:0000313" key="6">
    <source>
        <dbReference type="Proteomes" id="UP000827284"/>
    </source>
</evidence>
<feature type="transmembrane region" description="Helical" evidence="3">
    <location>
        <begin position="80"/>
        <end position="109"/>
    </location>
</feature>
<keyword evidence="6" id="KW-1185">Reference proteome</keyword>
<dbReference type="InterPro" id="IPR029058">
    <property type="entry name" value="AB_hydrolase_fold"/>
</dbReference>
<dbReference type="InterPro" id="IPR019826">
    <property type="entry name" value="Carboxylesterase_B_AS"/>
</dbReference>
<dbReference type="AlphaFoldDB" id="A0A9P3LYY2"/>
<organism evidence="5 6">
    <name type="scientific">Entomortierella parvispora</name>
    <dbReference type="NCBI Taxonomy" id="205924"/>
    <lineage>
        <taxon>Eukaryota</taxon>
        <taxon>Fungi</taxon>
        <taxon>Fungi incertae sedis</taxon>
        <taxon>Mucoromycota</taxon>
        <taxon>Mortierellomycotina</taxon>
        <taxon>Mortierellomycetes</taxon>
        <taxon>Mortierellales</taxon>
        <taxon>Mortierellaceae</taxon>
        <taxon>Entomortierella</taxon>
    </lineage>
</organism>
<evidence type="ECO:0000313" key="5">
    <source>
        <dbReference type="EMBL" id="GJJ75684.1"/>
    </source>
</evidence>
<keyword evidence="1" id="KW-0378">Hydrolase</keyword>
<feature type="domain" description="BD-FAE-like" evidence="4">
    <location>
        <begin position="201"/>
        <end position="321"/>
    </location>
</feature>
<dbReference type="GO" id="GO:0004061">
    <property type="term" value="F:arylformamidase activity"/>
    <property type="evidence" value="ECO:0007669"/>
    <property type="project" value="TreeGrafter"/>
</dbReference>
<feature type="region of interest" description="Disordered" evidence="2">
    <location>
        <begin position="20"/>
        <end position="48"/>
    </location>
</feature>
<dbReference type="Gene3D" id="3.40.50.1820">
    <property type="entry name" value="alpha/beta hydrolase"/>
    <property type="match status" value="1"/>
</dbReference>
<protein>
    <submittedName>
        <fullName evidence="5">Prenylcysteine alpha-carboxyl methylesterase</fullName>
    </submittedName>
</protein>
<keyword evidence="3" id="KW-0472">Membrane</keyword>
<name>A0A9P3LYY2_9FUNG</name>
<dbReference type="EMBL" id="BQFW01000011">
    <property type="protein sequence ID" value="GJJ75684.1"/>
    <property type="molecule type" value="Genomic_DNA"/>
</dbReference>
<reference evidence="5" key="2">
    <citation type="journal article" date="2022" name="Microbiol. Resour. Announc.">
        <title>Whole-Genome Sequence of Entomortierella parvispora E1425, a Mucoromycotan Fungus Associated with Burkholderiaceae-Related Endosymbiotic Bacteria.</title>
        <authorList>
            <person name="Herlambang A."/>
            <person name="Guo Y."/>
            <person name="Takashima Y."/>
            <person name="Narisawa K."/>
            <person name="Ohta H."/>
            <person name="Nishizawa T."/>
        </authorList>
    </citation>
    <scope>NUCLEOTIDE SEQUENCE</scope>
    <source>
        <strain evidence="5">E1425</strain>
    </source>
</reference>
<accession>A0A9P3LYY2</accession>
<gene>
    <name evidence="5" type="ORF">EMPS_08042</name>
</gene>
<evidence type="ECO:0000256" key="2">
    <source>
        <dbReference type="SAM" id="MobiDB-lite"/>
    </source>
</evidence>
<evidence type="ECO:0000259" key="4">
    <source>
        <dbReference type="Pfam" id="PF20434"/>
    </source>
</evidence>
<dbReference type="Pfam" id="PF20434">
    <property type="entry name" value="BD-FAE"/>
    <property type="match status" value="1"/>
</dbReference>
<dbReference type="OrthoDB" id="6495301at2759"/>
<dbReference type="InterPro" id="IPR049492">
    <property type="entry name" value="BD-FAE-like_dom"/>
</dbReference>
<reference evidence="5" key="1">
    <citation type="submission" date="2021-11" db="EMBL/GenBank/DDBJ databases">
        <authorList>
            <person name="Herlambang A."/>
            <person name="Guo Y."/>
            <person name="Takashima Y."/>
            <person name="Nishizawa T."/>
        </authorList>
    </citation>
    <scope>NUCLEOTIDE SEQUENCE</scope>
    <source>
        <strain evidence="5">E1425</strain>
    </source>
</reference>
<evidence type="ECO:0000256" key="1">
    <source>
        <dbReference type="ARBA" id="ARBA00022801"/>
    </source>
</evidence>
<keyword evidence="3" id="KW-1133">Transmembrane helix</keyword>
<feature type="transmembrane region" description="Helical" evidence="3">
    <location>
        <begin position="144"/>
        <end position="166"/>
    </location>
</feature>